<evidence type="ECO:0000313" key="12">
    <source>
        <dbReference type="EMBL" id="GEU53316.1"/>
    </source>
</evidence>
<comment type="similarity">
    <text evidence="3">Belongs to the bZIP family.</text>
</comment>
<reference evidence="12" key="1">
    <citation type="journal article" date="2019" name="Sci. Rep.">
        <title>Draft genome of Tanacetum cinerariifolium, the natural source of mosquito coil.</title>
        <authorList>
            <person name="Yamashiro T."/>
            <person name="Shiraishi A."/>
            <person name="Satake H."/>
            <person name="Nakayama K."/>
        </authorList>
    </citation>
    <scope>NUCLEOTIDE SEQUENCE</scope>
</reference>
<evidence type="ECO:0000256" key="2">
    <source>
        <dbReference type="ARBA" id="ARBA00004389"/>
    </source>
</evidence>
<dbReference type="GO" id="GO:0005634">
    <property type="term" value="C:nucleus"/>
    <property type="evidence" value="ECO:0007669"/>
    <property type="project" value="UniProtKB-SubCell"/>
</dbReference>
<keyword evidence="5" id="KW-0238">DNA-binding</keyword>
<dbReference type="InterPro" id="IPR001878">
    <property type="entry name" value="Znf_CCHC"/>
</dbReference>
<name>A0A6L2KVJ1_TANCI</name>
<evidence type="ECO:0000256" key="5">
    <source>
        <dbReference type="ARBA" id="ARBA00023125"/>
    </source>
</evidence>
<organism evidence="12">
    <name type="scientific">Tanacetum cinerariifolium</name>
    <name type="common">Dalmatian daisy</name>
    <name type="synonym">Chrysanthemum cinerariifolium</name>
    <dbReference type="NCBI Taxonomy" id="118510"/>
    <lineage>
        <taxon>Eukaryota</taxon>
        <taxon>Viridiplantae</taxon>
        <taxon>Streptophyta</taxon>
        <taxon>Embryophyta</taxon>
        <taxon>Tracheophyta</taxon>
        <taxon>Spermatophyta</taxon>
        <taxon>Magnoliopsida</taxon>
        <taxon>eudicotyledons</taxon>
        <taxon>Gunneridae</taxon>
        <taxon>Pentapetalae</taxon>
        <taxon>asterids</taxon>
        <taxon>campanulids</taxon>
        <taxon>Asterales</taxon>
        <taxon>Asteraceae</taxon>
        <taxon>Asteroideae</taxon>
        <taxon>Anthemideae</taxon>
        <taxon>Anthemidinae</taxon>
        <taxon>Tanacetum</taxon>
    </lineage>
</organism>
<dbReference type="PROSITE" id="PS50158">
    <property type="entry name" value="ZF_CCHC"/>
    <property type="match status" value="1"/>
</dbReference>
<comment type="caution">
    <text evidence="12">The sequence shown here is derived from an EMBL/GenBank/DDBJ whole genome shotgun (WGS) entry which is preliminary data.</text>
</comment>
<keyword evidence="8" id="KW-0863">Zinc-finger</keyword>
<evidence type="ECO:0000259" key="11">
    <source>
        <dbReference type="PROSITE" id="PS50158"/>
    </source>
</evidence>
<dbReference type="Pfam" id="PF00098">
    <property type="entry name" value="zf-CCHC"/>
    <property type="match status" value="1"/>
</dbReference>
<accession>A0A6L2KVJ1</accession>
<evidence type="ECO:0000256" key="7">
    <source>
        <dbReference type="ARBA" id="ARBA00023242"/>
    </source>
</evidence>
<keyword evidence="10" id="KW-0812">Transmembrane</keyword>
<sequence>MKSRYYEEECRRLGSVLQCFMAENQALRFSLHSSNLTSNTTSITKQESAVLFLESLLLGSLLWLMAVVCQLLVLPSQLEEVVLENVEDVLLQKHFATSVGIQSQVLFRVAITAGDDVNNHQVEQLENSLKEFRETIQNSLQQITRTLTTLTTHENDERCNLGGPRLSRGRRNDQPQRQRIQPQGEDSDVEDEFENGWNGGRQDFLDWMSELDTFFKFYDIPMGSRVDLVAYKLKGVLNLGGKICNSFVNDKANYLSLVGKEWSGSYVEDDAYNLAIRAKNQLAKSSILIKSVPSVDPSSQHTTRISSIDIGKQVVSTNTTTTKTTNPYARPVMGKCFKCGVPGHRSNDCRANGRKVNLTLRDDEFGNGGETNTSDEDVDAEICHPEGGDYPSREYSAHSFVIQCILLASKGTDSSQ</sequence>
<gene>
    <name evidence="12" type="ORF">Tci_025294</name>
</gene>
<dbReference type="GO" id="GO:0005789">
    <property type="term" value="C:endoplasmic reticulum membrane"/>
    <property type="evidence" value="ECO:0007669"/>
    <property type="project" value="UniProtKB-SubCell"/>
</dbReference>
<evidence type="ECO:0000256" key="3">
    <source>
        <dbReference type="ARBA" id="ARBA00007163"/>
    </source>
</evidence>
<dbReference type="PANTHER" id="PTHR47416">
    <property type="entry name" value="BASIC-LEUCINE ZIPPER TRANSCRIPTION FACTOR F-RELATED"/>
    <property type="match status" value="1"/>
</dbReference>
<feature type="transmembrane region" description="Helical" evidence="10">
    <location>
        <begin position="49"/>
        <end position="73"/>
    </location>
</feature>
<evidence type="ECO:0000256" key="9">
    <source>
        <dbReference type="SAM" id="MobiDB-lite"/>
    </source>
</evidence>
<dbReference type="GO" id="GO:0003677">
    <property type="term" value="F:DNA binding"/>
    <property type="evidence" value="ECO:0007669"/>
    <property type="project" value="UniProtKB-KW"/>
</dbReference>
<keyword evidence="7" id="KW-0539">Nucleus</keyword>
<evidence type="ECO:0000256" key="8">
    <source>
        <dbReference type="PROSITE-ProRule" id="PRU00047"/>
    </source>
</evidence>
<evidence type="ECO:0000256" key="10">
    <source>
        <dbReference type="SAM" id="Phobius"/>
    </source>
</evidence>
<dbReference type="AlphaFoldDB" id="A0A6L2KVJ1"/>
<dbReference type="EMBL" id="BKCJ010003155">
    <property type="protein sequence ID" value="GEU53316.1"/>
    <property type="molecule type" value="Genomic_DNA"/>
</dbReference>
<feature type="region of interest" description="Disordered" evidence="9">
    <location>
        <begin position="156"/>
        <end position="193"/>
    </location>
</feature>
<evidence type="ECO:0000256" key="1">
    <source>
        <dbReference type="ARBA" id="ARBA00004123"/>
    </source>
</evidence>
<keyword evidence="8" id="KW-0862">Zinc</keyword>
<keyword evidence="10" id="KW-0472">Membrane</keyword>
<evidence type="ECO:0000256" key="6">
    <source>
        <dbReference type="ARBA" id="ARBA00023163"/>
    </source>
</evidence>
<keyword evidence="6" id="KW-0804">Transcription</keyword>
<protein>
    <submittedName>
        <fullName evidence="12">BZIP transcription factor 60</fullName>
    </submittedName>
</protein>
<comment type="subcellular location">
    <subcellularLocation>
        <location evidence="2">Endoplasmic reticulum membrane</location>
        <topology evidence="2">Single-pass membrane protein</topology>
    </subcellularLocation>
    <subcellularLocation>
        <location evidence="1">Nucleus</location>
    </subcellularLocation>
</comment>
<evidence type="ECO:0000256" key="4">
    <source>
        <dbReference type="ARBA" id="ARBA00023015"/>
    </source>
</evidence>
<dbReference type="InterPro" id="IPR036875">
    <property type="entry name" value="Znf_CCHC_sf"/>
</dbReference>
<keyword evidence="10" id="KW-1133">Transmembrane helix</keyword>
<proteinExistence type="inferred from homology"/>
<dbReference type="SMART" id="SM00343">
    <property type="entry name" value="ZnF_C2HC"/>
    <property type="match status" value="1"/>
</dbReference>
<feature type="domain" description="CCHC-type" evidence="11">
    <location>
        <begin position="335"/>
        <end position="350"/>
    </location>
</feature>
<dbReference type="Gene3D" id="4.10.60.10">
    <property type="entry name" value="Zinc finger, CCHC-type"/>
    <property type="match status" value="1"/>
</dbReference>
<dbReference type="SUPFAM" id="SSF57756">
    <property type="entry name" value="Retrovirus zinc finger-like domains"/>
    <property type="match status" value="1"/>
</dbReference>
<keyword evidence="8" id="KW-0479">Metal-binding</keyword>
<dbReference type="PANTHER" id="PTHR47416:SF8">
    <property type="entry name" value="BASIC-LEUCINE ZIPPER TRANSCRIPTION FACTOR E-RELATED"/>
    <property type="match status" value="1"/>
</dbReference>
<keyword evidence="4" id="KW-0805">Transcription regulation</keyword>
<dbReference type="GO" id="GO:0008270">
    <property type="term" value="F:zinc ion binding"/>
    <property type="evidence" value="ECO:0007669"/>
    <property type="project" value="UniProtKB-KW"/>
</dbReference>
<feature type="region of interest" description="Disordered" evidence="9">
    <location>
        <begin position="362"/>
        <end position="381"/>
    </location>
</feature>